<sequence>MIAELAALALACAPNIHPITLHALISHESRAHQYAIGVNRKDKHLQQQPRTLTEATEAAQHLIDQGIDFDAGLGQINVRNWAWLNLDTKTVFDPCRNLAAAQKVLSDCYARSLPRHKAPQQALRAALSCYNTGNFTRGFTNGYVGKVLAMADIKVPALVPLKEAASHPTREGESTQPPSTKNPGQEPPTQVQGTADGFIANPATDGFAPTHDKESEADQGAAL</sequence>
<keyword evidence="4" id="KW-1185">Reference proteome</keyword>
<comment type="caution">
    <text evidence="3">The sequence shown here is derived from an EMBL/GenBank/DDBJ whole genome shotgun (WGS) entry which is preliminary data.</text>
</comment>
<dbReference type="RefSeq" id="WP_102075723.1">
    <property type="nucleotide sequence ID" value="NZ_PDNW01000028.1"/>
</dbReference>
<dbReference type="Pfam" id="PF01464">
    <property type="entry name" value="SLT"/>
    <property type="match status" value="1"/>
</dbReference>
<dbReference type="Proteomes" id="UP000234190">
    <property type="component" value="Unassembled WGS sequence"/>
</dbReference>
<feature type="compositionally biased region" description="Basic and acidic residues" evidence="1">
    <location>
        <begin position="164"/>
        <end position="173"/>
    </location>
</feature>
<evidence type="ECO:0000313" key="3">
    <source>
        <dbReference type="EMBL" id="PLC48078.1"/>
    </source>
</evidence>
<feature type="compositionally biased region" description="Polar residues" evidence="1">
    <location>
        <begin position="174"/>
        <end position="193"/>
    </location>
</feature>
<dbReference type="OrthoDB" id="8565485at2"/>
<dbReference type="CDD" id="cd16892">
    <property type="entry name" value="LT_VirB1-like"/>
    <property type="match status" value="1"/>
</dbReference>
<reference evidence="3 4" key="1">
    <citation type="submission" date="2017-10" db="EMBL/GenBank/DDBJ databases">
        <title>Two draft genome sequences of Pusillimonas sp. strains isolated from a nitrate- and radionuclide-contaminated groundwater in Russia.</title>
        <authorList>
            <person name="Grouzdev D.S."/>
            <person name="Tourova T.P."/>
            <person name="Goeva M.A."/>
            <person name="Babich T.L."/>
            <person name="Sokolova D.S."/>
            <person name="Abdullin R."/>
            <person name="Poltaraus A.B."/>
            <person name="Toshchakov S.V."/>
            <person name="Nazina T.N."/>
        </authorList>
    </citation>
    <scope>NUCLEOTIDE SEQUENCE [LARGE SCALE GENOMIC DNA]</scope>
    <source>
        <strain evidence="3 4">JR1/69-3-13</strain>
    </source>
</reference>
<protein>
    <submittedName>
        <fullName evidence="3">Type VI secretion protein</fullName>
    </submittedName>
</protein>
<organism evidence="3 4">
    <name type="scientific">Pollutimonas subterranea</name>
    <dbReference type="NCBI Taxonomy" id="2045210"/>
    <lineage>
        <taxon>Bacteria</taxon>
        <taxon>Pseudomonadati</taxon>
        <taxon>Pseudomonadota</taxon>
        <taxon>Betaproteobacteria</taxon>
        <taxon>Burkholderiales</taxon>
        <taxon>Alcaligenaceae</taxon>
        <taxon>Pollutimonas</taxon>
    </lineage>
</organism>
<evidence type="ECO:0000313" key="4">
    <source>
        <dbReference type="Proteomes" id="UP000234190"/>
    </source>
</evidence>
<feature type="domain" description="Transglycosylase SLT" evidence="2">
    <location>
        <begin position="11"/>
        <end position="145"/>
    </location>
</feature>
<dbReference type="Gene3D" id="1.10.530.10">
    <property type="match status" value="1"/>
</dbReference>
<evidence type="ECO:0000256" key="1">
    <source>
        <dbReference type="SAM" id="MobiDB-lite"/>
    </source>
</evidence>
<proteinExistence type="predicted"/>
<evidence type="ECO:0000259" key="2">
    <source>
        <dbReference type="Pfam" id="PF01464"/>
    </source>
</evidence>
<name>A0A2N4TZ80_9BURK</name>
<dbReference type="AlphaFoldDB" id="A0A2N4TZ80"/>
<dbReference type="SUPFAM" id="SSF53955">
    <property type="entry name" value="Lysozyme-like"/>
    <property type="match status" value="1"/>
</dbReference>
<accession>A0A2N4TZ80</accession>
<feature type="region of interest" description="Disordered" evidence="1">
    <location>
        <begin position="164"/>
        <end position="223"/>
    </location>
</feature>
<gene>
    <name evidence="3" type="ORF">CR159_20050</name>
</gene>
<dbReference type="InterPro" id="IPR023346">
    <property type="entry name" value="Lysozyme-like_dom_sf"/>
</dbReference>
<dbReference type="EMBL" id="PDNW01000028">
    <property type="protein sequence ID" value="PLC48078.1"/>
    <property type="molecule type" value="Genomic_DNA"/>
</dbReference>
<dbReference type="InterPro" id="IPR008258">
    <property type="entry name" value="Transglycosylase_SLT_dom_1"/>
</dbReference>